<evidence type="ECO:0000259" key="5">
    <source>
        <dbReference type="PROSITE" id="PS50930"/>
    </source>
</evidence>
<dbReference type="Proteomes" id="UP000245845">
    <property type="component" value="Unassembled WGS sequence"/>
</dbReference>
<dbReference type="EMBL" id="QGDL01000018">
    <property type="protein sequence ID" value="PWJ22551.1"/>
    <property type="molecule type" value="Genomic_DNA"/>
</dbReference>
<evidence type="ECO:0000259" key="4">
    <source>
        <dbReference type="PROSITE" id="PS50110"/>
    </source>
</evidence>
<keyword evidence="3" id="KW-0597">Phosphoprotein</keyword>
<accession>A0A2Y9C6I7</accession>
<dbReference type="RefSeq" id="WP_109733463.1">
    <property type="nucleotide sequence ID" value="NZ_BAAACK010000010.1"/>
</dbReference>
<dbReference type="GO" id="GO:0000156">
    <property type="term" value="F:phosphorelay response regulator activity"/>
    <property type="evidence" value="ECO:0007669"/>
    <property type="project" value="InterPro"/>
</dbReference>
<dbReference type="SMART" id="SM00850">
    <property type="entry name" value="LytTR"/>
    <property type="match status" value="1"/>
</dbReference>
<evidence type="ECO:0000256" key="3">
    <source>
        <dbReference type="PROSITE-ProRule" id="PRU00169"/>
    </source>
</evidence>
<proteinExistence type="predicted"/>
<name>A0A2Y9C6I7_9FIRM</name>
<evidence type="ECO:0000313" key="7">
    <source>
        <dbReference type="Proteomes" id="UP000245845"/>
    </source>
</evidence>
<comment type="caution">
    <text evidence="6">The sequence shown here is derived from an EMBL/GenBank/DDBJ whole genome shotgun (WGS) entry which is preliminary data.</text>
</comment>
<feature type="domain" description="HTH LytTR-type" evidence="5">
    <location>
        <begin position="141"/>
        <end position="229"/>
    </location>
</feature>
<evidence type="ECO:0000256" key="1">
    <source>
        <dbReference type="ARBA" id="ARBA00018672"/>
    </source>
</evidence>
<evidence type="ECO:0000313" key="6">
    <source>
        <dbReference type="EMBL" id="PWJ22551.1"/>
    </source>
</evidence>
<reference evidence="6 7" key="1">
    <citation type="submission" date="2018-05" db="EMBL/GenBank/DDBJ databases">
        <title>The Hungate 1000. A catalogue of reference genomes from the rumen microbiome.</title>
        <authorList>
            <person name="Kelly W."/>
        </authorList>
    </citation>
    <scope>NUCLEOTIDE SEQUENCE [LARGE SCALE GENOMIC DNA]</scope>
    <source>
        <strain evidence="6 7">NLAE-zl-C242</strain>
    </source>
</reference>
<organism evidence="6 7">
    <name type="scientific">Faecalicatena orotica</name>
    <dbReference type="NCBI Taxonomy" id="1544"/>
    <lineage>
        <taxon>Bacteria</taxon>
        <taxon>Bacillati</taxon>
        <taxon>Bacillota</taxon>
        <taxon>Clostridia</taxon>
        <taxon>Lachnospirales</taxon>
        <taxon>Lachnospiraceae</taxon>
        <taxon>Faecalicatena</taxon>
    </lineage>
</organism>
<feature type="domain" description="Response regulatory" evidence="4">
    <location>
        <begin position="3"/>
        <end position="120"/>
    </location>
</feature>
<dbReference type="Gene3D" id="3.40.50.2300">
    <property type="match status" value="1"/>
</dbReference>
<gene>
    <name evidence="6" type="ORF">A8806_1186</name>
</gene>
<dbReference type="InterPro" id="IPR001789">
    <property type="entry name" value="Sig_transdc_resp-reg_receiver"/>
</dbReference>
<evidence type="ECO:0000256" key="2">
    <source>
        <dbReference type="ARBA" id="ARBA00024867"/>
    </source>
</evidence>
<keyword evidence="7" id="KW-1185">Reference proteome</keyword>
<dbReference type="PROSITE" id="PS50110">
    <property type="entry name" value="RESPONSE_REGULATORY"/>
    <property type="match status" value="1"/>
</dbReference>
<dbReference type="AlphaFoldDB" id="A0A2Y9C6I7"/>
<dbReference type="InterPro" id="IPR007492">
    <property type="entry name" value="LytTR_DNA-bd_dom"/>
</dbReference>
<dbReference type="PANTHER" id="PTHR37299:SF1">
    <property type="entry name" value="STAGE 0 SPORULATION PROTEIN A HOMOLOG"/>
    <property type="match status" value="1"/>
</dbReference>
<dbReference type="Pfam" id="PF04397">
    <property type="entry name" value="LytTR"/>
    <property type="match status" value="1"/>
</dbReference>
<dbReference type="GO" id="GO:0003677">
    <property type="term" value="F:DNA binding"/>
    <property type="evidence" value="ECO:0007669"/>
    <property type="project" value="InterPro"/>
</dbReference>
<dbReference type="Gene3D" id="2.40.50.1020">
    <property type="entry name" value="LytTr DNA-binding domain"/>
    <property type="match status" value="1"/>
</dbReference>
<dbReference type="InterPro" id="IPR011006">
    <property type="entry name" value="CheY-like_superfamily"/>
</dbReference>
<dbReference type="InterPro" id="IPR046947">
    <property type="entry name" value="LytR-like"/>
</dbReference>
<feature type="modified residue" description="4-aspartylphosphate" evidence="3">
    <location>
        <position position="57"/>
    </location>
</feature>
<dbReference type="OrthoDB" id="9802383at2"/>
<dbReference type="CDD" id="cd00156">
    <property type="entry name" value="REC"/>
    <property type="match status" value="1"/>
</dbReference>
<protein>
    <recommendedName>
        <fullName evidence="1">Stage 0 sporulation protein A homolog</fullName>
    </recommendedName>
</protein>
<dbReference type="PANTHER" id="PTHR37299">
    <property type="entry name" value="TRANSCRIPTIONAL REGULATOR-RELATED"/>
    <property type="match status" value="1"/>
</dbReference>
<comment type="function">
    <text evidence="2">May play the central regulatory role in sporulation. It may be an element of the effector pathway responsible for the activation of sporulation genes in response to nutritional stress. Spo0A may act in concert with spo0H (a sigma factor) to control the expression of some genes that are critical to the sporulation process.</text>
</comment>
<sequence length="236" mass="28028">MIRIAIVEDDKNSVDMLEDYIGRYQKEKKRKITTEYFRDGLEFISEYKACYDLILMDIEMPHLNGLDAARKLRMMDMHVCLIFITNMAQYAINGYEVQALDFMVKPVGYFNFSLKLDKVIRICDRQQSKYIFIPADEGNMKLDVDEILYIESYKHYLFLHTERGEFKIRSTMSDFMEKLPEDRFSCCSKSYCVNMGCITCFRSEFVKVNDVELRISRTYKKSFLDKMTTYINRGGY</sequence>
<dbReference type="Pfam" id="PF00072">
    <property type="entry name" value="Response_reg"/>
    <property type="match status" value="1"/>
</dbReference>
<dbReference type="SUPFAM" id="SSF52172">
    <property type="entry name" value="CheY-like"/>
    <property type="match status" value="1"/>
</dbReference>
<dbReference type="SMART" id="SM00448">
    <property type="entry name" value="REC"/>
    <property type="match status" value="1"/>
</dbReference>
<dbReference type="PROSITE" id="PS50930">
    <property type="entry name" value="HTH_LYTTR"/>
    <property type="match status" value="1"/>
</dbReference>